<keyword evidence="4" id="KW-1185">Reference proteome</keyword>
<sequence>MQALAEFLGADSTAEFVWILIGLAGQALFMGRFLIQWLASEKAKRSVIPLAFWWFSIGGAAVLLAYAIHRGDPVFILGQSLGFFIYARNLWLIRAERRGAEVTPPPPPTA</sequence>
<feature type="domain" description="Lipid A biosynthesis N-terminal" evidence="2">
    <location>
        <begin position="21"/>
        <end position="92"/>
    </location>
</feature>
<organism evidence="3 4">
    <name type="scientific">Albimonas pacifica</name>
    <dbReference type="NCBI Taxonomy" id="1114924"/>
    <lineage>
        <taxon>Bacteria</taxon>
        <taxon>Pseudomonadati</taxon>
        <taxon>Pseudomonadota</taxon>
        <taxon>Alphaproteobacteria</taxon>
        <taxon>Rhodobacterales</taxon>
        <taxon>Paracoccaceae</taxon>
        <taxon>Albimonas</taxon>
    </lineage>
</organism>
<keyword evidence="1" id="KW-1133">Transmembrane helix</keyword>
<feature type="transmembrane region" description="Helical" evidence="1">
    <location>
        <begin position="47"/>
        <end position="68"/>
    </location>
</feature>
<keyword evidence="1" id="KW-0472">Membrane</keyword>
<evidence type="ECO:0000256" key="1">
    <source>
        <dbReference type="SAM" id="Phobius"/>
    </source>
</evidence>
<dbReference type="STRING" id="1114924.SAMN05216258_105342"/>
<dbReference type="InterPro" id="IPR011499">
    <property type="entry name" value="Lipid_A_biosynth_N"/>
</dbReference>
<accession>A0A1I3GUK8</accession>
<dbReference type="InterPro" id="IPR014546">
    <property type="entry name" value="UCP028440_lipidA_biosyn"/>
</dbReference>
<evidence type="ECO:0000313" key="3">
    <source>
        <dbReference type="EMBL" id="SFI27019.1"/>
    </source>
</evidence>
<proteinExistence type="predicted"/>
<dbReference type="GO" id="GO:0009245">
    <property type="term" value="P:lipid A biosynthetic process"/>
    <property type="evidence" value="ECO:0007669"/>
    <property type="project" value="InterPro"/>
</dbReference>
<protein>
    <submittedName>
        <fullName evidence="3">Uncharacterized N-terminal domain of lipid-A-disaccharide synthase</fullName>
    </submittedName>
</protein>
<name>A0A1I3GUK8_9RHOB</name>
<dbReference type="GO" id="GO:0008915">
    <property type="term" value="F:lipid-A-disaccharide synthase activity"/>
    <property type="evidence" value="ECO:0007669"/>
    <property type="project" value="InterPro"/>
</dbReference>
<dbReference type="OrthoDB" id="9793186at2"/>
<dbReference type="PIRSF" id="PIRSF028440">
    <property type="entry name" value="UCP_LAB_N"/>
    <property type="match status" value="1"/>
</dbReference>
<dbReference type="RefSeq" id="WP_092860159.1">
    <property type="nucleotide sequence ID" value="NZ_FOQH01000005.1"/>
</dbReference>
<gene>
    <name evidence="3" type="ORF">SAMN05216258_105342</name>
</gene>
<dbReference type="Proteomes" id="UP000199377">
    <property type="component" value="Unassembled WGS sequence"/>
</dbReference>
<dbReference type="EMBL" id="FOQH01000005">
    <property type="protein sequence ID" value="SFI27019.1"/>
    <property type="molecule type" value="Genomic_DNA"/>
</dbReference>
<reference evidence="3 4" key="1">
    <citation type="submission" date="2016-10" db="EMBL/GenBank/DDBJ databases">
        <authorList>
            <person name="de Groot N.N."/>
        </authorList>
    </citation>
    <scope>NUCLEOTIDE SEQUENCE [LARGE SCALE GENOMIC DNA]</scope>
    <source>
        <strain evidence="3 4">CGMCC 1.11030</strain>
    </source>
</reference>
<dbReference type="GO" id="GO:0016020">
    <property type="term" value="C:membrane"/>
    <property type="evidence" value="ECO:0007669"/>
    <property type="project" value="GOC"/>
</dbReference>
<feature type="transmembrane region" description="Helical" evidence="1">
    <location>
        <begin position="74"/>
        <end position="91"/>
    </location>
</feature>
<dbReference type="Pfam" id="PF07578">
    <property type="entry name" value="LAB_N"/>
    <property type="match status" value="1"/>
</dbReference>
<evidence type="ECO:0000313" key="4">
    <source>
        <dbReference type="Proteomes" id="UP000199377"/>
    </source>
</evidence>
<dbReference type="Gene3D" id="1.20.1280.290">
    <property type="match status" value="1"/>
</dbReference>
<keyword evidence="1" id="KW-0812">Transmembrane</keyword>
<feature type="transmembrane region" description="Helical" evidence="1">
    <location>
        <begin position="16"/>
        <end position="35"/>
    </location>
</feature>
<dbReference type="AlphaFoldDB" id="A0A1I3GUK8"/>
<evidence type="ECO:0000259" key="2">
    <source>
        <dbReference type="SMART" id="SM01259"/>
    </source>
</evidence>
<dbReference type="SMART" id="SM01259">
    <property type="entry name" value="LAB_N"/>
    <property type="match status" value="1"/>
</dbReference>